<dbReference type="PhylomeDB" id="B3S6Q3"/>
<evidence type="ECO:0000256" key="6">
    <source>
        <dbReference type="ARBA" id="ARBA00023273"/>
    </source>
</evidence>
<evidence type="ECO:0000256" key="1">
    <source>
        <dbReference type="ARBA" id="ARBA00004138"/>
    </source>
</evidence>
<dbReference type="Gene3D" id="1.20.1270.60">
    <property type="entry name" value="Arfaptin homology (AH) domain/BAR domain"/>
    <property type="match status" value="1"/>
</dbReference>
<dbReference type="PANTHER" id="PTHR21223">
    <property type="entry name" value="CBY1-INTERACTING BAR DOMAIN-CONTAINING PROTEIN HOMOLOG"/>
    <property type="match status" value="1"/>
</dbReference>
<dbReference type="GO" id="GO:0035869">
    <property type="term" value="C:ciliary transition zone"/>
    <property type="evidence" value="ECO:0000318"/>
    <property type="project" value="GO_Central"/>
</dbReference>
<dbReference type="EMBL" id="DS985252">
    <property type="protein sequence ID" value="EDV21801.1"/>
    <property type="molecule type" value="Genomic_DNA"/>
</dbReference>
<dbReference type="GO" id="GO:0036064">
    <property type="term" value="C:ciliary basal body"/>
    <property type="evidence" value="ECO:0000318"/>
    <property type="project" value="GO_Central"/>
</dbReference>
<evidence type="ECO:0000313" key="9">
    <source>
        <dbReference type="EMBL" id="EDV21801.1"/>
    </source>
</evidence>
<feature type="compositionally biased region" description="Acidic residues" evidence="8">
    <location>
        <begin position="264"/>
        <end position="273"/>
    </location>
</feature>
<evidence type="ECO:0000256" key="4">
    <source>
        <dbReference type="ARBA" id="ARBA00022794"/>
    </source>
</evidence>
<dbReference type="OrthoDB" id="60621at2759"/>
<keyword evidence="10" id="KW-1185">Reference proteome</keyword>
<feature type="region of interest" description="Disordered" evidence="8">
    <location>
        <begin position="146"/>
        <end position="169"/>
    </location>
</feature>
<evidence type="ECO:0000256" key="3">
    <source>
        <dbReference type="ARBA" id="ARBA00022490"/>
    </source>
</evidence>
<feature type="region of interest" description="Disordered" evidence="8">
    <location>
        <begin position="250"/>
        <end position="273"/>
    </location>
</feature>
<dbReference type="InterPro" id="IPR009602">
    <property type="entry name" value="CBAR/FAM92"/>
</dbReference>
<protein>
    <recommendedName>
        <fullName evidence="11">BAR domain-containing protein</fullName>
    </recommendedName>
</protein>
<dbReference type="CTD" id="6757162"/>
<evidence type="ECO:0000256" key="8">
    <source>
        <dbReference type="SAM" id="MobiDB-lite"/>
    </source>
</evidence>
<proteinExistence type="inferred from homology"/>
<keyword evidence="3" id="KW-0963">Cytoplasm</keyword>
<dbReference type="PANTHER" id="PTHR21223:SF2">
    <property type="entry name" value="CBY1-INTERACTING BAR DOMAIN-CONTAINING PROTEIN HOMOLOG"/>
    <property type="match status" value="1"/>
</dbReference>
<dbReference type="GeneID" id="6757162"/>
<dbReference type="HOGENOM" id="CLU_072172_1_0_1"/>
<dbReference type="eggNOG" id="ENOG502QQ0N">
    <property type="taxonomic scope" value="Eukaryota"/>
</dbReference>
<evidence type="ECO:0000256" key="2">
    <source>
        <dbReference type="ARBA" id="ARBA00004245"/>
    </source>
</evidence>
<dbReference type="GO" id="GO:0060271">
    <property type="term" value="P:cilium assembly"/>
    <property type="evidence" value="ECO:0000318"/>
    <property type="project" value="GO_Central"/>
</dbReference>
<dbReference type="Proteomes" id="UP000009022">
    <property type="component" value="Unassembled WGS sequence"/>
</dbReference>
<dbReference type="STRING" id="10228.B3S6Q3"/>
<dbReference type="InParanoid" id="B3S6Q3"/>
<evidence type="ECO:0008006" key="11">
    <source>
        <dbReference type="Google" id="ProtNLM"/>
    </source>
</evidence>
<dbReference type="RefSeq" id="XP_002115949.1">
    <property type="nucleotide sequence ID" value="XM_002115913.1"/>
</dbReference>
<dbReference type="InterPro" id="IPR035590">
    <property type="entry name" value="BAR_CBAR1/2"/>
</dbReference>
<comment type="subcellular location">
    <subcellularLocation>
        <location evidence="1">Cell projection</location>
        <location evidence="1">Cilium</location>
    </subcellularLocation>
    <subcellularLocation>
        <location evidence="2">Cytoplasm</location>
        <location evidence="2">Cytoskeleton</location>
    </subcellularLocation>
</comment>
<dbReference type="KEGG" id="tad:TRIADDRAFT_59887"/>
<dbReference type="FunCoup" id="B3S6Q3">
    <property type="interactions" value="2"/>
</dbReference>
<sequence length="273" mass="31409">MSSFLDTPGSPTNKRERANRDAQFKFLSQRITRVEKHLAIINQRFQVLATKTGRLKLRSELVAKAVNDYADEESISIKNGLRGFVDCFLALQSHMQAHADHIENKVIEPFSRYSHTCRHMKEDLKNGFTARDKLLAKEKQLERIKGKEPANKSKILESDTSKIRDDAEKQTKSLEEEMDNFEKEKIRDIKIVFGNYIHGAMHYHAKALEVLTLADQYIANINEEEDLEEFRNMIQANSLSPRLDITKAHSTTSLNATETQGRIEDDDDEDDED</sequence>
<keyword evidence="5" id="KW-0206">Cytoskeleton</keyword>
<name>B3S6Q3_TRIAD</name>
<keyword evidence="6" id="KW-0966">Cell projection</keyword>
<keyword evidence="4" id="KW-0970">Cilium biogenesis/degradation</keyword>
<feature type="compositionally biased region" description="Polar residues" evidence="8">
    <location>
        <begin position="250"/>
        <end position="260"/>
    </location>
</feature>
<dbReference type="CDD" id="cd07598">
    <property type="entry name" value="BAR_FAM92"/>
    <property type="match status" value="1"/>
</dbReference>
<dbReference type="SUPFAM" id="SSF103657">
    <property type="entry name" value="BAR/IMD domain-like"/>
    <property type="match status" value="1"/>
</dbReference>
<evidence type="ECO:0000256" key="5">
    <source>
        <dbReference type="ARBA" id="ARBA00023212"/>
    </source>
</evidence>
<reference evidence="9 10" key="1">
    <citation type="journal article" date="2008" name="Nature">
        <title>The Trichoplax genome and the nature of placozoans.</title>
        <authorList>
            <person name="Srivastava M."/>
            <person name="Begovic E."/>
            <person name="Chapman J."/>
            <person name="Putnam N.H."/>
            <person name="Hellsten U."/>
            <person name="Kawashima T."/>
            <person name="Kuo A."/>
            <person name="Mitros T."/>
            <person name="Salamov A."/>
            <person name="Carpenter M.L."/>
            <person name="Signorovitch A.Y."/>
            <person name="Moreno M.A."/>
            <person name="Kamm K."/>
            <person name="Grimwood J."/>
            <person name="Schmutz J."/>
            <person name="Shapiro H."/>
            <person name="Grigoriev I.V."/>
            <person name="Buss L.W."/>
            <person name="Schierwater B."/>
            <person name="Dellaporta S.L."/>
            <person name="Rokhsar D.S."/>
        </authorList>
    </citation>
    <scope>NUCLEOTIDE SEQUENCE [LARGE SCALE GENOMIC DNA]</scope>
    <source>
        <strain evidence="9 10">Grell-BS-1999</strain>
    </source>
</reference>
<evidence type="ECO:0000256" key="7">
    <source>
        <dbReference type="ARBA" id="ARBA00029449"/>
    </source>
</evidence>
<evidence type="ECO:0000313" key="10">
    <source>
        <dbReference type="Proteomes" id="UP000009022"/>
    </source>
</evidence>
<dbReference type="AlphaFoldDB" id="B3S6Q3"/>
<organism evidence="9 10">
    <name type="scientific">Trichoplax adhaerens</name>
    <name type="common">Trichoplax reptans</name>
    <dbReference type="NCBI Taxonomy" id="10228"/>
    <lineage>
        <taxon>Eukaryota</taxon>
        <taxon>Metazoa</taxon>
        <taxon>Placozoa</taxon>
        <taxon>Uniplacotomia</taxon>
        <taxon>Trichoplacea</taxon>
        <taxon>Trichoplacidae</taxon>
        <taxon>Trichoplax</taxon>
    </lineage>
</organism>
<dbReference type="Pfam" id="PF06730">
    <property type="entry name" value="FAM92"/>
    <property type="match status" value="1"/>
</dbReference>
<dbReference type="InterPro" id="IPR027267">
    <property type="entry name" value="AH/BAR_dom_sf"/>
</dbReference>
<dbReference type="OMA" id="WMLMNND"/>
<accession>B3S6Q3</accession>
<comment type="similarity">
    <text evidence="7">Belongs to the CIBAR family.</text>
</comment>
<gene>
    <name evidence="9" type="ORF">TRIADDRAFT_59887</name>
</gene>